<dbReference type="STRING" id="31234.E3LSL2"/>
<evidence type="ECO:0000313" key="2">
    <source>
        <dbReference type="EMBL" id="EFP09236.1"/>
    </source>
</evidence>
<sequence>MGKSEEKEMKEIPWRTKKKKKKMSSTTEKKKGAGARRHSSPIGDVTMVIPPMVYRNSLTVPTSPFFISDNGMSTYRDEPPSYNEIVDRGVSPVPCQPKVALPEV</sequence>
<feature type="region of interest" description="Disordered" evidence="1">
    <location>
        <begin position="1"/>
        <end position="44"/>
    </location>
</feature>
<accession>E3LSL2</accession>
<dbReference type="EMBL" id="DS268414">
    <property type="protein sequence ID" value="EFP09236.1"/>
    <property type="molecule type" value="Genomic_DNA"/>
</dbReference>
<name>E3LSL2_CAERE</name>
<dbReference type="OMA" id="KEIPWRT"/>
<dbReference type="OrthoDB" id="5837888at2759"/>
<proteinExistence type="predicted"/>
<dbReference type="InParanoid" id="E3LSL2"/>
<evidence type="ECO:0000313" key="3">
    <source>
        <dbReference type="Proteomes" id="UP000008281"/>
    </source>
</evidence>
<reference evidence="2" key="1">
    <citation type="submission" date="2007-07" db="EMBL/GenBank/DDBJ databases">
        <title>PCAP assembly of the Caenorhabditis remanei genome.</title>
        <authorList>
            <consortium name="The Caenorhabditis remanei Sequencing Consortium"/>
            <person name="Wilson R.K."/>
        </authorList>
    </citation>
    <scope>NUCLEOTIDE SEQUENCE [LARGE SCALE GENOMIC DNA]</scope>
    <source>
        <strain evidence="2">PB4641</strain>
    </source>
</reference>
<dbReference type="HOGENOM" id="CLU_2252565_0_0_1"/>
<organism evidence="3">
    <name type="scientific">Caenorhabditis remanei</name>
    <name type="common">Caenorhabditis vulgaris</name>
    <dbReference type="NCBI Taxonomy" id="31234"/>
    <lineage>
        <taxon>Eukaryota</taxon>
        <taxon>Metazoa</taxon>
        <taxon>Ecdysozoa</taxon>
        <taxon>Nematoda</taxon>
        <taxon>Chromadorea</taxon>
        <taxon>Rhabditida</taxon>
        <taxon>Rhabditina</taxon>
        <taxon>Rhabditomorpha</taxon>
        <taxon>Rhabditoidea</taxon>
        <taxon>Rhabditidae</taxon>
        <taxon>Peloderinae</taxon>
        <taxon>Caenorhabditis</taxon>
    </lineage>
</organism>
<keyword evidence="3" id="KW-1185">Reference proteome</keyword>
<dbReference type="AlphaFoldDB" id="E3LSL2"/>
<evidence type="ECO:0000256" key="1">
    <source>
        <dbReference type="SAM" id="MobiDB-lite"/>
    </source>
</evidence>
<feature type="compositionally biased region" description="Basic and acidic residues" evidence="1">
    <location>
        <begin position="1"/>
        <end position="14"/>
    </location>
</feature>
<dbReference type="eggNOG" id="ENOG502TIVZ">
    <property type="taxonomic scope" value="Eukaryota"/>
</dbReference>
<protein>
    <submittedName>
        <fullName evidence="2">Uncharacterized protein</fullName>
    </submittedName>
</protein>
<gene>
    <name evidence="2" type="ORF">CRE_25609</name>
</gene>
<dbReference type="Proteomes" id="UP000008281">
    <property type="component" value="Unassembled WGS sequence"/>
</dbReference>